<dbReference type="KEGG" id="bgt:106074140"/>
<dbReference type="AlphaFoldDB" id="A0A2C9M2B7"/>
<evidence type="ECO:0000313" key="1">
    <source>
        <dbReference type="EnsemblMetazoa" id="BGLB037759-PA"/>
    </source>
</evidence>
<evidence type="ECO:0000313" key="2">
    <source>
        <dbReference type="Proteomes" id="UP000076420"/>
    </source>
</evidence>
<dbReference type="OrthoDB" id="6163442at2759"/>
<dbReference type="EnsemblMetazoa" id="BGLB037759-RA">
    <property type="protein sequence ID" value="BGLB037759-PA"/>
    <property type="gene ID" value="BGLB037759"/>
</dbReference>
<dbReference type="Proteomes" id="UP000076420">
    <property type="component" value="Unassembled WGS sequence"/>
</dbReference>
<dbReference type="VEuPathDB" id="VectorBase:BGLAX_033530"/>
<protein>
    <submittedName>
        <fullName evidence="1">Uncharacterized protein</fullName>
    </submittedName>
</protein>
<dbReference type="EnsemblMetazoa" id="BGLB037759-RB">
    <property type="protein sequence ID" value="BGLB037759-PB"/>
    <property type="gene ID" value="BGLB037759"/>
</dbReference>
<proteinExistence type="predicted"/>
<organism evidence="1 2">
    <name type="scientific">Biomphalaria glabrata</name>
    <name type="common">Bloodfluke planorb</name>
    <name type="synonym">Freshwater snail</name>
    <dbReference type="NCBI Taxonomy" id="6526"/>
    <lineage>
        <taxon>Eukaryota</taxon>
        <taxon>Metazoa</taxon>
        <taxon>Spiralia</taxon>
        <taxon>Lophotrochozoa</taxon>
        <taxon>Mollusca</taxon>
        <taxon>Gastropoda</taxon>
        <taxon>Heterobranchia</taxon>
        <taxon>Euthyneura</taxon>
        <taxon>Panpulmonata</taxon>
        <taxon>Hygrophila</taxon>
        <taxon>Lymnaeoidea</taxon>
        <taxon>Planorbidae</taxon>
        <taxon>Biomphalaria</taxon>
    </lineage>
</organism>
<reference evidence="1" key="1">
    <citation type="submission" date="2020-05" db="UniProtKB">
        <authorList>
            <consortium name="EnsemblMetazoa"/>
        </authorList>
    </citation>
    <scope>IDENTIFICATION</scope>
    <source>
        <strain evidence="1">BB02</strain>
    </source>
</reference>
<name>A0A2C9M2B7_BIOGL</name>
<sequence length="284" mass="32708">MSDVYITDEHTKIIPNIDYSATYGHQKHVPVNDFSLEDLPVCYQHAEMFDLIRSLADLTVKIEVKGVGKRRKQYWSAVQRTCVVKDLGKGEVMFGSGKVDDVFFRTEKDGQCPCDKCLICPKKEWGEIRILTSAQLLYDEEDAKHFSCTLFYDDDQQIDVRYIRGHRVVVRNVERDLLMFMCSTCDLDLIRKLEGMLDRFEACWENAFDRYVHTVQWDSERLVVIVSHPYGGKKHVSLGKKSYGFEVKPSKGINYDTPTYQGSAGTFVLIPDFDVKDDIVPKTC</sequence>
<dbReference type="VEuPathDB" id="VectorBase:BGLB037759"/>
<accession>A0A2C9M2B7</accession>
<gene>
    <name evidence="1" type="primary">106074140</name>
</gene>